<dbReference type="EMBL" id="JDRX01000032">
    <property type="protein sequence ID" value="KGN00607.1"/>
    <property type="molecule type" value="Genomic_DNA"/>
</dbReference>
<feature type="transmembrane region" description="Helical" evidence="1">
    <location>
        <begin position="32"/>
        <end position="49"/>
    </location>
</feature>
<evidence type="ECO:0000256" key="1">
    <source>
        <dbReference type="SAM" id="Phobius"/>
    </source>
</evidence>
<accession>A0AA88ZQ16</accession>
<dbReference type="RefSeq" id="WP_039250742.1">
    <property type="nucleotide sequence ID" value="NZ_JDRX01000032.1"/>
</dbReference>
<evidence type="ECO:0000313" key="2">
    <source>
        <dbReference type="EMBL" id="KGN00607.1"/>
    </source>
</evidence>
<dbReference type="Proteomes" id="UP000030016">
    <property type="component" value="Unassembled WGS sequence"/>
</dbReference>
<evidence type="ECO:0000313" key="3">
    <source>
        <dbReference type="Proteomes" id="UP000030016"/>
    </source>
</evidence>
<sequence length="86" mass="9348">MEKWQFYFMIGSGIYLLLLGITMVIKKGLSRGIGVYNVLVGILSIVGATVAKSKGDPSGKIFSVFTVVLVVSFLMFAILKGAMKKR</sequence>
<keyword evidence="1" id="KW-0472">Membrane</keyword>
<name>A0AA88ZQ16_CLONO</name>
<keyword evidence="1" id="KW-1133">Transmembrane helix</keyword>
<feature type="transmembrane region" description="Helical" evidence="1">
    <location>
        <begin position="6"/>
        <end position="25"/>
    </location>
</feature>
<keyword evidence="1" id="KW-0812">Transmembrane</keyword>
<protein>
    <submittedName>
        <fullName evidence="2">Uncharacterized protein</fullName>
    </submittedName>
</protein>
<organism evidence="2 3">
    <name type="scientific">Clostridium novyi A str. 4570</name>
    <dbReference type="NCBI Taxonomy" id="1444290"/>
    <lineage>
        <taxon>Bacteria</taxon>
        <taxon>Bacillati</taxon>
        <taxon>Bacillota</taxon>
        <taxon>Clostridia</taxon>
        <taxon>Eubacteriales</taxon>
        <taxon>Clostridiaceae</taxon>
        <taxon>Clostridium</taxon>
    </lineage>
</organism>
<gene>
    <name evidence="2" type="ORF">Z969_09705</name>
</gene>
<comment type="caution">
    <text evidence="2">The sequence shown here is derived from an EMBL/GenBank/DDBJ whole genome shotgun (WGS) entry which is preliminary data.</text>
</comment>
<dbReference type="AlphaFoldDB" id="A0AA88ZQ16"/>
<feature type="transmembrane region" description="Helical" evidence="1">
    <location>
        <begin position="61"/>
        <end position="79"/>
    </location>
</feature>
<proteinExistence type="predicted"/>
<reference evidence="2 3" key="1">
    <citation type="submission" date="2014-01" db="EMBL/GenBank/DDBJ databases">
        <title>Plasmidome dynamics in the species complex Clostridium novyi sensu lato converts strains of independent lineages into distinctly different pathogens.</title>
        <authorList>
            <person name="Skarin H."/>
            <person name="Segerman B."/>
        </authorList>
    </citation>
    <scope>NUCLEOTIDE SEQUENCE [LARGE SCALE GENOMIC DNA]</scope>
    <source>
        <strain evidence="2 3">4570</strain>
    </source>
</reference>